<gene>
    <name evidence="2" type="ORF">F3Y22_tig00110114pilonHSYRG00479</name>
</gene>
<dbReference type="EMBL" id="VEPZ02000843">
    <property type="protein sequence ID" value="KAE8716632.1"/>
    <property type="molecule type" value="Genomic_DNA"/>
</dbReference>
<dbReference type="SUPFAM" id="SSF53098">
    <property type="entry name" value="Ribonuclease H-like"/>
    <property type="match status" value="1"/>
</dbReference>
<reference evidence="2" key="1">
    <citation type="submission" date="2019-09" db="EMBL/GenBank/DDBJ databases">
        <title>Draft genome information of white flower Hibiscus syriacus.</title>
        <authorList>
            <person name="Kim Y.-M."/>
        </authorList>
    </citation>
    <scope>NUCLEOTIDE SEQUENCE [LARGE SCALE GENOMIC DNA]</scope>
    <source>
        <strain evidence="2">YM2019G1</strain>
    </source>
</reference>
<evidence type="ECO:0008006" key="4">
    <source>
        <dbReference type="Google" id="ProtNLM"/>
    </source>
</evidence>
<proteinExistence type="predicted"/>
<name>A0A6A3BNH4_HIBSY</name>
<feature type="compositionally biased region" description="Basic and acidic residues" evidence="1">
    <location>
        <begin position="99"/>
        <end position="110"/>
    </location>
</feature>
<dbReference type="Proteomes" id="UP000436088">
    <property type="component" value="Unassembled WGS sequence"/>
</dbReference>
<evidence type="ECO:0000313" key="3">
    <source>
        <dbReference type="Proteomes" id="UP000436088"/>
    </source>
</evidence>
<dbReference type="PANTHER" id="PTHR11439">
    <property type="entry name" value="GAG-POL-RELATED RETROTRANSPOSON"/>
    <property type="match status" value="1"/>
</dbReference>
<evidence type="ECO:0000256" key="1">
    <source>
        <dbReference type="SAM" id="MobiDB-lite"/>
    </source>
</evidence>
<protein>
    <recommendedName>
        <fullName evidence="4">Integrase catalytic domain-containing protein</fullName>
    </recommendedName>
</protein>
<organism evidence="2 3">
    <name type="scientific">Hibiscus syriacus</name>
    <name type="common">Rose of Sharon</name>
    <dbReference type="NCBI Taxonomy" id="106335"/>
    <lineage>
        <taxon>Eukaryota</taxon>
        <taxon>Viridiplantae</taxon>
        <taxon>Streptophyta</taxon>
        <taxon>Embryophyta</taxon>
        <taxon>Tracheophyta</taxon>
        <taxon>Spermatophyta</taxon>
        <taxon>Magnoliopsida</taxon>
        <taxon>eudicotyledons</taxon>
        <taxon>Gunneridae</taxon>
        <taxon>Pentapetalae</taxon>
        <taxon>rosids</taxon>
        <taxon>malvids</taxon>
        <taxon>Malvales</taxon>
        <taxon>Malvaceae</taxon>
        <taxon>Malvoideae</taxon>
        <taxon>Hibiscus</taxon>
    </lineage>
</organism>
<dbReference type="GO" id="GO:0003676">
    <property type="term" value="F:nucleic acid binding"/>
    <property type="evidence" value="ECO:0007669"/>
    <property type="project" value="InterPro"/>
</dbReference>
<feature type="region of interest" description="Disordered" evidence="1">
    <location>
        <begin position="99"/>
        <end position="119"/>
    </location>
</feature>
<dbReference type="AlphaFoldDB" id="A0A6A3BNH4"/>
<comment type="caution">
    <text evidence="2">The sequence shown here is derived from an EMBL/GenBank/DDBJ whole genome shotgun (WGS) entry which is preliminary data.</text>
</comment>
<keyword evidence="3" id="KW-1185">Reference proteome</keyword>
<evidence type="ECO:0000313" key="2">
    <source>
        <dbReference type="EMBL" id="KAE8716632.1"/>
    </source>
</evidence>
<sequence>MSASGRNHTIMFGRRGHLDVKIEDEDKSDDSVVSLPPSNEHMVTTLTYGKETIKVEEITAALLAHNQWKQNAVESSQADSLYARCKEAGHMKRDFPKLKKQTDEKCDDSSKSVNVVEDDNSDCSEGDMLSISTTQLTDAWILDSRYLKKNLISLSTLHKNDFIPKADEDRETIRIVKGALTVMKGKMTAGNIYRLLGSTVVGRVHSIESCDDTTKLWHMRLAHLSERCKLNFCKYCVLGKQTKVRFKTGKYTTEGILDYVHSNVWGLPRHRLWVDLDSQFLNFCKEHGIKRHFTVCKTPQQNGVAERMNMSLNERAYIAKGIIAWKVAEEQKKDTTMVDFEQFPVEKTETFQPTPGGSTTVDLQDYCLTRDRVRGTNIKPPNIMGFEDFVSFALTVSSDDPVTFHDVVTSQENDKWMAAIVEEMKLKKSLYELKQSPRQWYKLFYSYMIKIGYKRSAAKKILGIEICRDINSRKLWLSQRGYVEKILERFAMSSTKPVSTLLENHFKLSSEQYPKTDKETEDMTKVPYSNVVGCLMYAMVCTRPDLAHAVSQVCKYMSKPDYAGDLDNRRSTIGYVFTLGGGPICWKYTIQYVVALSTTEAEYMQGGVQLLCDNQSTTHLAKNKVYRARTKHIDVRLHKIRELVASGEILFQKELFLVSPMHFSTHWYFCWKEKNPRLEELMEASLHTP</sequence>
<dbReference type="InterPro" id="IPR036397">
    <property type="entry name" value="RNaseH_sf"/>
</dbReference>
<dbReference type="CDD" id="cd09272">
    <property type="entry name" value="RNase_HI_RT_Ty1"/>
    <property type="match status" value="1"/>
</dbReference>
<dbReference type="InterPro" id="IPR012337">
    <property type="entry name" value="RNaseH-like_sf"/>
</dbReference>
<dbReference type="Gene3D" id="3.30.420.10">
    <property type="entry name" value="Ribonuclease H-like superfamily/Ribonuclease H"/>
    <property type="match status" value="1"/>
</dbReference>
<dbReference type="PANTHER" id="PTHR11439:SF515">
    <property type="entry name" value="GAG-POL POLYPROTEIN"/>
    <property type="match status" value="1"/>
</dbReference>
<accession>A0A6A3BNH4</accession>